<gene>
    <name evidence="1" type="ORF">CU098_009072</name>
</gene>
<proteinExistence type="predicted"/>
<organism evidence="1 2">
    <name type="scientific">Rhizopus stolonifer</name>
    <name type="common">Rhizopus nigricans</name>
    <dbReference type="NCBI Taxonomy" id="4846"/>
    <lineage>
        <taxon>Eukaryota</taxon>
        <taxon>Fungi</taxon>
        <taxon>Fungi incertae sedis</taxon>
        <taxon>Mucoromycota</taxon>
        <taxon>Mucoromycotina</taxon>
        <taxon>Mucoromycetes</taxon>
        <taxon>Mucorales</taxon>
        <taxon>Mucorineae</taxon>
        <taxon>Rhizopodaceae</taxon>
        <taxon>Rhizopus</taxon>
    </lineage>
</organism>
<sequence>MRDLPNVLAKARIESILQRVTHACDHYKEKADDQLVQLSPEMRQETIEDFCVNHPSVFESLLEHQQLKKLSEFDFETMESSIEEEDDDDGNFIDNEILVGVKRTHQEYTNELGPLFILLEREGRSDVSIKLDPNRSVSELGNYKLVAPDNIMWQLNDDTHKRYLHEQVKDIITQLGAFQKHLEKKNNNQ</sequence>
<evidence type="ECO:0000313" key="2">
    <source>
        <dbReference type="Proteomes" id="UP000253551"/>
    </source>
</evidence>
<evidence type="ECO:0000313" key="1">
    <source>
        <dbReference type="EMBL" id="RCH88685.1"/>
    </source>
</evidence>
<dbReference type="Proteomes" id="UP000253551">
    <property type="component" value="Unassembled WGS sequence"/>
</dbReference>
<dbReference type="EMBL" id="PJQM01003475">
    <property type="protein sequence ID" value="RCH88685.1"/>
    <property type="molecule type" value="Genomic_DNA"/>
</dbReference>
<dbReference type="AlphaFoldDB" id="A0A367JFN1"/>
<keyword evidence="2" id="KW-1185">Reference proteome</keyword>
<accession>A0A367JFN1</accession>
<protein>
    <submittedName>
        <fullName evidence="1">Uncharacterized protein</fullName>
    </submittedName>
</protein>
<name>A0A367JFN1_RHIST</name>
<comment type="caution">
    <text evidence="1">The sequence shown here is derived from an EMBL/GenBank/DDBJ whole genome shotgun (WGS) entry which is preliminary data.</text>
</comment>
<dbReference type="OrthoDB" id="2225454at2759"/>
<reference evidence="1 2" key="1">
    <citation type="journal article" date="2018" name="G3 (Bethesda)">
        <title>Phylogenetic and Phylogenomic Definition of Rhizopus Species.</title>
        <authorList>
            <person name="Gryganskyi A.P."/>
            <person name="Golan J."/>
            <person name="Dolatabadi S."/>
            <person name="Mondo S."/>
            <person name="Robb S."/>
            <person name="Idnurm A."/>
            <person name="Muszewska A."/>
            <person name="Steczkiewicz K."/>
            <person name="Masonjones S."/>
            <person name="Liao H.L."/>
            <person name="Gajdeczka M.T."/>
            <person name="Anike F."/>
            <person name="Vuek A."/>
            <person name="Anishchenko I.M."/>
            <person name="Voigt K."/>
            <person name="de Hoog G.S."/>
            <person name="Smith M.E."/>
            <person name="Heitman J."/>
            <person name="Vilgalys R."/>
            <person name="Stajich J.E."/>
        </authorList>
    </citation>
    <scope>NUCLEOTIDE SEQUENCE [LARGE SCALE GENOMIC DNA]</scope>
    <source>
        <strain evidence="1 2">LSU 92-RS-03</strain>
    </source>
</reference>